<dbReference type="CDD" id="cd04369">
    <property type="entry name" value="Bromodomain"/>
    <property type="match status" value="1"/>
</dbReference>
<keyword evidence="4" id="KW-1185">Reference proteome</keyword>
<dbReference type="EMBL" id="JAPFFF010000011">
    <property type="protein sequence ID" value="KAK8877998.1"/>
    <property type="molecule type" value="Genomic_DNA"/>
</dbReference>
<comment type="caution">
    <text evidence="3">The sequence shown here is derived from an EMBL/GenBank/DDBJ whole genome shotgun (WGS) entry which is preliminary data.</text>
</comment>
<keyword evidence="1" id="KW-0103">Bromodomain</keyword>
<organism evidence="3 4">
    <name type="scientific">Tritrichomonas musculus</name>
    <dbReference type="NCBI Taxonomy" id="1915356"/>
    <lineage>
        <taxon>Eukaryota</taxon>
        <taxon>Metamonada</taxon>
        <taxon>Parabasalia</taxon>
        <taxon>Tritrichomonadida</taxon>
        <taxon>Tritrichomonadidae</taxon>
        <taxon>Tritrichomonas</taxon>
    </lineage>
</organism>
<name>A0ABR2JKB8_9EUKA</name>
<evidence type="ECO:0000256" key="1">
    <source>
        <dbReference type="ARBA" id="ARBA00023117"/>
    </source>
</evidence>
<evidence type="ECO:0000313" key="3">
    <source>
        <dbReference type="EMBL" id="KAK8877998.1"/>
    </source>
</evidence>
<gene>
    <name evidence="3" type="ORF">M9Y10_004761</name>
</gene>
<reference evidence="3 4" key="1">
    <citation type="submission" date="2024-04" db="EMBL/GenBank/DDBJ databases">
        <title>Tritrichomonas musculus Genome.</title>
        <authorList>
            <person name="Alves-Ferreira E."/>
            <person name="Grigg M."/>
            <person name="Lorenzi H."/>
            <person name="Galac M."/>
        </authorList>
    </citation>
    <scope>NUCLEOTIDE SEQUENCE [LARGE SCALE GENOMIC DNA]</scope>
    <source>
        <strain evidence="3 4">EAF2021</strain>
    </source>
</reference>
<dbReference type="Gene3D" id="1.20.920.10">
    <property type="entry name" value="Bromodomain-like"/>
    <property type="match status" value="1"/>
</dbReference>
<dbReference type="Proteomes" id="UP001470230">
    <property type="component" value="Unassembled WGS sequence"/>
</dbReference>
<accession>A0ABR2JKB8</accession>
<dbReference type="Pfam" id="PF00439">
    <property type="entry name" value="Bromodomain"/>
    <property type="match status" value="1"/>
</dbReference>
<evidence type="ECO:0000259" key="2">
    <source>
        <dbReference type="Pfam" id="PF00439"/>
    </source>
</evidence>
<dbReference type="InterPro" id="IPR001487">
    <property type="entry name" value="Bromodomain"/>
</dbReference>
<dbReference type="SUPFAM" id="SSF47370">
    <property type="entry name" value="Bromodomain"/>
    <property type="match status" value="1"/>
</dbReference>
<evidence type="ECO:0000313" key="4">
    <source>
        <dbReference type="Proteomes" id="UP001470230"/>
    </source>
</evidence>
<proteinExistence type="predicted"/>
<sequence length="282" mass="33105">MSKNKNIKNIFTPDVTKQALDIMNKIIARPCAKPFINFFPDVDKTKLLKSQPMCLSLIIEKLKTHKYRIPSEWQHDMKLIHSNCSLLFDKDKDKNIFLLSNQLFLRFEKEFEFFVCYSTSKWSKLVGMLSYRLIFKMSKQMPKKYLTSTEINAVLVQNYPFIPDYSILPMKINEYQNSHKNQANKISLSSQSESEDEGPIEHLTKEEKEQHEHNCFLTAVSALKSRNDAKSIIEIIAEEQPSMNIEEPNPIIPFDELEKPTVRRLIEFTKRRYIALGMKYPK</sequence>
<feature type="domain" description="Bromo" evidence="2">
    <location>
        <begin position="21"/>
        <end position="92"/>
    </location>
</feature>
<dbReference type="InterPro" id="IPR036427">
    <property type="entry name" value="Bromodomain-like_sf"/>
</dbReference>
<protein>
    <recommendedName>
        <fullName evidence="2">Bromo domain-containing protein</fullName>
    </recommendedName>
</protein>